<keyword evidence="3 4" id="KW-0326">Glycosidase</keyword>
<reference evidence="6" key="1">
    <citation type="submission" date="2020-04" db="EMBL/GenBank/DDBJ databases">
        <title>Analysis of mating type loci in Filobasidium floriforme.</title>
        <authorList>
            <person name="Nowrousian M."/>
        </authorList>
    </citation>
    <scope>NUCLEOTIDE SEQUENCE</scope>
    <source>
        <strain evidence="6">CBS 6242</strain>
    </source>
</reference>
<dbReference type="InterPro" id="IPR001547">
    <property type="entry name" value="Glyco_hydro_5"/>
</dbReference>
<dbReference type="Proteomes" id="UP000812966">
    <property type="component" value="Unassembled WGS sequence"/>
</dbReference>
<dbReference type="Gene3D" id="3.20.20.80">
    <property type="entry name" value="Glycosidases"/>
    <property type="match status" value="1"/>
</dbReference>
<sequence>MNAANMKVLRVFVQGVGAGAKGSSNTAVPDLEAKGFAQWDETILNAIDVLMVEAHAWNIKLLISLYDSQSSFVSQVLPPPPTSPSKHLHISSSLFDLLQRITHILNGHKNAKLGNKPWSELGQYIIGYDLSDRPMINQGASFYKAHLDWVCNAARQIRGNVGDRNQLVFTGGHSAAVSVQPRFFQSDCPVDVVAIHDYTDAYDSYLPAAVTAARNAGKRLIVEEWGSLYGSGRVANMQDNVKKMNKYGIPWLYWELITNQDPHEGEDYEIQVGGENWDTLKGLSQQTSGVAGAFDWSGPLAL</sequence>
<proteinExistence type="inferred from homology"/>
<organism evidence="6 7">
    <name type="scientific">Filobasidium floriforme</name>
    <dbReference type="NCBI Taxonomy" id="5210"/>
    <lineage>
        <taxon>Eukaryota</taxon>
        <taxon>Fungi</taxon>
        <taxon>Dikarya</taxon>
        <taxon>Basidiomycota</taxon>
        <taxon>Agaricomycotina</taxon>
        <taxon>Tremellomycetes</taxon>
        <taxon>Filobasidiales</taxon>
        <taxon>Filobasidiaceae</taxon>
        <taxon>Filobasidium</taxon>
    </lineage>
</organism>
<dbReference type="Pfam" id="PF00150">
    <property type="entry name" value="Cellulase"/>
    <property type="match status" value="1"/>
</dbReference>
<dbReference type="EMBL" id="JABELV010000188">
    <property type="protein sequence ID" value="KAG7528370.1"/>
    <property type="molecule type" value="Genomic_DNA"/>
</dbReference>
<dbReference type="InterPro" id="IPR017853">
    <property type="entry name" value="GH"/>
</dbReference>
<dbReference type="AlphaFoldDB" id="A0A8K0NN82"/>
<dbReference type="GO" id="GO:0004553">
    <property type="term" value="F:hydrolase activity, hydrolyzing O-glycosyl compounds"/>
    <property type="evidence" value="ECO:0007669"/>
    <property type="project" value="InterPro"/>
</dbReference>
<feature type="domain" description="Glycoside hydrolase family 5" evidence="5">
    <location>
        <begin position="153"/>
        <end position="257"/>
    </location>
</feature>
<comment type="caution">
    <text evidence="6">The sequence shown here is derived from an EMBL/GenBank/DDBJ whole genome shotgun (WGS) entry which is preliminary data.</text>
</comment>
<evidence type="ECO:0000256" key="3">
    <source>
        <dbReference type="ARBA" id="ARBA00023295"/>
    </source>
</evidence>
<evidence type="ECO:0000256" key="4">
    <source>
        <dbReference type="RuleBase" id="RU361153"/>
    </source>
</evidence>
<keyword evidence="2 4" id="KW-0378">Hydrolase</keyword>
<gene>
    <name evidence="6" type="ORF">FFLO_06210</name>
</gene>
<protein>
    <recommendedName>
        <fullName evidence="5">Glycoside hydrolase family 5 domain-containing protein</fullName>
    </recommendedName>
</protein>
<evidence type="ECO:0000259" key="5">
    <source>
        <dbReference type="Pfam" id="PF00150"/>
    </source>
</evidence>
<name>A0A8K0NN82_9TREE</name>
<evidence type="ECO:0000313" key="6">
    <source>
        <dbReference type="EMBL" id="KAG7528370.1"/>
    </source>
</evidence>
<accession>A0A8K0NN82</accession>
<evidence type="ECO:0000256" key="1">
    <source>
        <dbReference type="ARBA" id="ARBA00005641"/>
    </source>
</evidence>
<dbReference type="SUPFAM" id="SSF51445">
    <property type="entry name" value="(Trans)glycosidases"/>
    <property type="match status" value="1"/>
</dbReference>
<evidence type="ECO:0000256" key="2">
    <source>
        <dbReference type="ARBA" id="ARBA00022801"/>
    </source>
</evidence>
<dbReference type="GO" id="GO:0000272">
    <property type="term" value="P:polysaccharide catabolic process"/>
    <property type="evidence" value="ECO:0007669"/>
    <property type="project" value="InterPro"/>
</dbReference>
<comment type="similarity">
    <text evidence="1 4">Belongs to the glycosyl hydrolase 5 (cellulase A) family.</text>
</comment>
<keyword evidence="7" id="KW-1185">Reference proteome</keyword>
<evidence type="ECO:0000313" key="7">
    <source>
        <dbReference type="Proteomes" id="UP000812966"/>
    </source>
</evidence>